<feature type="transmembrane region" description="Helical" evidence="2">
    <location>
        <begin position="12"/>
        <end position="29"/>
    </location>
</feature>
<protein>
    <submittedName>
        <fullName evidence="4">Metalloendopeptidase-like membrane protein</fullName>
    </submittedName>
</protein>
<dbReference type="EMBL" id="CM001441">
    <property type="protein sequence ID" value="EHQ92255.1"/>
    <property type="molecule type" value="Genomic_DNA"/>
</dbReference>
<dbReference type="InterPro" id="IPR016047">
    <property type="entry name" value="M23ase_b-sheet_dom"/>
</dbReference>
<dbReference type="RefSeq" id="WP_007787558.1">
    <property type="nucleotide sequence ID" value="NZ_CM001441.1"/>
</dbReference>
<dbReference type="AlphaFoldDB" id="H5Y0J9"/>
<proteinExistence type="predicted"/>
<evidence type="ECO:0000313" key="4">
    <source>
        <dbReference type="EMBL" id="EHQ92255.1"/>
    </source>
</evidence>
<keyword evidence="5" id="KW-1185">Reference proteome</keyword>
<keyword evidence="2" id="KW-0472">Membrane</keyword>
<dbReference type="PANTHER" id="PTHR21666">
    <property type="entry name" value="PEPTIDASE-RELATED"/>
    <property type="match status" value="1"/>
</dbReference>
<keyword evidence="2" id="KW-1133">Transmembrane helix</keyword>
<keyword evidence="2" id="KW-0812">Transmembrane</keyword>
<dbReference type="Gene3D" id="2.70.70.10">
    <property type="entry name" value="Glucose Permease (Domain IIA)"/>
    <property type="match status" value="1"/>
</dbReference>
<reference evidence="4 5" key="1">
    <citation type="submission" date="2011-11" db="EMBL/GenBank/DDBJ databases">
        <title>The Noncontiguous Finished genome of Desulfosporosinus youngiae DSM 17734.</title>
        <authorList>
            <consortium name="US DOE Joint Genome Institute (JGI-PGF)"/>
            <person name="Lucas S."/>
            <person name="Han J."/>
            <person name="Lapidus A."/>
            <person name="Cheng J.-F."/>
            <person name="Goodwin L."/>
            <person name="Pitluck S."/>
            <person name="Peters L."/>
            <person name="Ovchinnikova G."/>
            <person name="Lu M."/>
            <person name="Land M.L."/>
            <person name="Hauser L."/>
            <person name="Pester M."/>
            <person name="Spring S."/>
            <person name="Ollivier B."/>
            <person name="Rattei T."/>
            <person name="Klenk H.-P."/>
            <person name="Wagner M."/>
            <person name="Loy A."/>
            <person name="Woyke T.J."/>
        </authorList>
    </citation>
    <scope>NUCLEOTIDE SEQUENCE [LARGE SCALE GENOMIC DNA]</scope>
    <source>
        <strain evidence="4 5">DSM 17734</strain>
    </source>
</reference>
<dbReference type="CDD" id="cd12797">
    <property type="entry name" value="M23_peptidase"/>
    <property type="match status" value="1"/>
</dbReference>
<dbReference type="InterPro" id="IPR011055">
    <property type="entry name" value="Dup_hybrid_motif"/>
</dbReference>
<gene>
    <name evidence="4" type="ORF">DesyoDRAFT_5327</name>
</gene>
<dbReference type="Proteomes" id="UP000005104">
    <property type="component" value="Chromosome"/>
</dbReference>
<accession>H5Y0J9</accession>
<dbReference type="OrthoDB" id="1786111at2"/>
<dbReference type="GO" id="GO:0004222">
    <property type="term" value="F:metalloendopeptidase activity"/>
    <property type="evidence" value="ECO:0007669"/>
    <property type="project" value="TreeGrafter"/>
</dbReference>
<evidence type="ECO:0000259" key="3">
    <source>
        <dbReference type="Pfam" id="PF01551"/>
    </source>
</evidence>
<evidence type="ECO:0000256" key="2">
    <source>
        <dbReference type="SAM" id="Phobius"/>
    </source>
</evidence>
<keyword evidence="1" id="KW-0732">Signal</keyword>
<sequence>MNRWQLPKGRILAWSFIPVLVGLIVYSGYRGTVSNSSSDVPQGVMNESANSANEIPVPAPQSTGGTIVNVIKPNQQETHLDKITQERQFERELELVFGQHKPVAESLELKNFPSPVEGKVIRNVGNYYSKAFKNYIFHAGIDYALSEGTVIRATRGGKVVFAGPDAFLGQKVTLDCGEGWFVTYGGLDNLRVQEGEVVESQDALGQIGFFPGSEGESDQPQLHYEVWHDGQVQRPS</sequence>
<name>H5Y0J9_9FIRM</name>
<dbReference type="eggNOG" id="COG0739">
    <property type="taxonomic scope" value="Bacteria"/>
</dbReference>
<evidence type="ECO:0000313" key="5">
    <source>
        <dbReference type="Proteomes" id="UP000005104"/>
    </source>
</evidence>
<dbReference type="STRING" id="768710.DesyoDRAFT_5327"/>
<evidence type="ECO:0000256" key="1">
    <source>
        <dbReference type="ARBA" id="ARBA00022729"/>
    </source>
</evidence>
<dbReference type="HOGENOM" id="CLU_1287108_0_0_9"/>
<feature type="domain" description="M23ase beta-sheet core" evidence="3">
    <location>
        <begin position="137"/>
        <end position="235"/>
    </location>
</feature>
<dbReference type="SUPFAM" id="SSF51261">
    <property type="entry name" value="Duplicated hybrid motif"/>
    <property type="match status" value="1"/>
</dbReference>
<dbReference type="InterPro" id="IPR050570">
    <property type="entry name" value="Cell_wall_metabolism_enzyme"/>
</dbReference>
<organism evidence="4 5">
    <name type="scientific">Desulfosporosinus youngiae DSM 17734</name>
    <dbReference type="NCBI Taxonomy" id="768710"/>
    <lineage>
        <taxon>Bacteria</taxon>
        <taxon>Bacillati</taxon>
        <taxon>Bacillota</taxon>
        <taxon>Clostridia</taxon>
        <taxon>Eubacteriales</taxon>
        <taxon>Desulfitobacteriaceae</taxon>
        <taxon>Desulfosporosinus</taxon>
    </lineage>
</organism>
<dbReference type="Pfam" id="PF01551">
    <property type="entry name" value="Peptidase_M23"/>
    <property type="match status" value="1"/>
</dbReference>
<dbReference type="PANTHER" id="PTHR21666:SF289">
    <property type="entry name" value="L-ALA--D-GLU ENDOPEPTIDASE"/>
    <property type="match status" value="1"/>
</dbReference>